<dbReference type="AlphaFoldDB" id="W1XC66"/>
<accession>W1XC66</accession>
<keyword evidence="1" id="KW-0489">Methyltransferase</keyword>
<keyword evidence="1" id="KW-0808">Transferase</keyword>
<gene>
    <name evidence="1" type="ORF">Q604_UNBC17403G0001</name>
</gene>
<dbReference type="GO" id="GO:0032259">
    <property type="term" value="P:methylation"/>
    <property type="evidence" value="ECO:0007669"/>
    <property type="project" value="UniProtKB-KW"/>
</dbReference>
<name>W1XC66_9ZZZZ</name>
<evidence type="ECO:0000313" key="1">
    <source>
        <dbReference type="EMBL" id="ETJ26389.1"/>
    </source>
</evidence>
<comment type="caution">
    <text evidence="1">The sequence shown here is derived from an EMBL/GenBank/DDBJ whole genome shotgun (WGS) entry which is preliminary data.</text>
</comment>
<reference evidence="1" key="1">
    <citation type="submission" date="2013-12" db="EMBL/GenBank/DDBJ databases">
        <title>A Varibaculum cambriense genome reconstructed from a premature infant gut community with otherwise low bacterial novelty that shifts toward anaerobic metabolism during the third week of life.</title>
        <authorList>
            <person name="Brown C.T."/>
            <person name="Sharon I."/>
            <person name="Thomas B.C."/>
            <person name="Castelle C.J."/>
            <person name="Morowitz M.J."/>
            <person name="Banfield J.F."/>
        </authorList>
    </citation>
    <scope>NUCLEOTIDE SEQUENCE</scope>
</reference>
<organism evidence="1">
    <name type="scientific">human gut metagenome</name>
    <dbReference type="NCBI Taxonomy" id="408170"/>
    <lineage>
        <taxon>unclassified sequences</taxon>
        <taxon>metagenomes</taxon>
        <taxon>organismal metagenomes</taxon>
    </lineage>
</organism>
<feature type="non-terminal residue" evidence="1">
    <location>
        <position position="1"/>
    </location>
</feature>
<sequence length="45" mass="5010">VMQPTVIDIPDKKELVVGIYDIPEDAGNIKVKITDLLSESLEQEI</sequence>
<protein>
    <submittedName>
        <fullName evidence="1">DNA modification methylase</fullName>
    </submittedName>
</protein>
<dbReference type="EMBL" id="AZMM01017403">
    <property type="protein sequence ID" value="ETJ26389.1"/>
    <property type="molecule type" value="Genomic_DNA"/>
</dbReference>
<dbReference type="GO" id="GO:0008168">
    <property type="term" value="F:methyltransferase activity"/>
    <property type="evidence" value="ECO:0007669"/>
    <property type="project" value="UniProtKB-KW"/>
</dbReference>
<proteinExistence type="predicted"/>